<dbReference type="CDD" id="cd00130">
    <property type="entry name" value="PAS"/>
    <property type="match status" value="2"/>
</dbReference>
<accession>A0ABQ6H6H7</accession>
<comment type="caution">
    <text evidence="6">The sequence shown here is derived from an EMBL/GenBank/DDBJ whole genome shotgun (WGS) entry which is preliminary data.</text>
</comment>
<dbReference type="InterPro" id="IPR000700">
    <property type="entry name" value="PAS-assoc_C"/>
</dbReference>
<dbReference type="PROSITE" id="PS50113">
    <property type="entry name" value="PAC"/>
    <property type="match status" value="1"/>
</dbReference>
<name>A0ABQ6H6H7_9GAMM</name>
<dbReference type="NCBIfam" id="TIGR00229">
    <property type="entry name" value="sensory_box"/>
    <property type="match status" value="2"/>
</dbReference>
<dbReference type="Pfam" id="PF13426">
    <property type="entry name" value="PAS_9"/>
    <property type="match status" value="1"/>
</dbReference>
<sequence>MFDFFNKQPEENLAEQLALLKSVNIATDKYLPTIAFDLSGNVTSVSQKFLDIVGYTEQQVLGKHHSTMCFPEYANSSDYKEFWDQLRAGEFVSGTFERKNSQGELIWLEATYFPIVCDGKITGIKKIAGDVTKTVTENEYTNSVLSALDRSQAIIEFLPDGTIIKANKNFLDTVGYQIDQIIGNNHKMFCDNDFLKDNQDFWPSLARGEFKSGQFARVDKHGNTIWLEATYNPIFDVKGKVVKVIKFATNITEQVERNKAITEAAEVAYSTSVETAQIAKKGTTNLDEAVEVSTNISEQVKTTSQELGDLNLKSQSIEAIVSTIKDIADQTNLLALNAAIEAARAGEQGRGFAVVADEVRQLASRTAQSTSEIATVVTENKNLTDSVTNSMKQVSEVAMDGVVKIAEVSSLMEEIYAGAENVSQTVDSLSSSQ</sequence>
<feature type="domain" description="PAC" evidence="5">
    <location>
        <begin position="211"/>
        <end position="263"/>
    </location>
</feature>
<dbReference type="InterPro" id="IPR001610">
    <property type="entry name" value="PAC"/>
</dbReference>
<proteinExistence type="predicted"/>
<dbReference type="Proteomes" id="UP001157134">
    <property type="component" value="Unassembled WGS sequence"/>
</dbReference>
<dbReference type="PRINTS" id="PR00260">
    <property type="entry name" value="CHEMTRNSDUCR"/>
</dbReference>
<reference evidence="6 7" key="1">
    <citation type="submission" date="2023-03" db="EMBL/GenBank/DDBJ databases">
        <title>Thalassotalea loyana LMG 22536T draft genome sequence.</title>
        <authorList>
            <person name="Sawabe T."/>
        </authorList>
    </citation>
    <scope>NUCLEOTIDE SEQUENCE [LARGE SCALE GENOMIC DNA]</scope>
    <source>
        <strain evidence="6 7">LMG 22536</strain>
    </source>
</reference>
<dbReference type="PANTHER" id="PTHR24422:SF10">
    <property type="entry name" value="CHEMOTAXIS PROTEIN METHYLTRANSFERASE 2"/>
    <property type="match status" value="1"/>
</dbReference>
<protein>
    <submittedName>
        <fullName evidence="6">Methyl-accepting chemotaxis protein</fullName>
    </submittedName>
</protein>
<dbReference type="SMART" id="SM00086">
    <property type="entry name" value="PAC"/>
    <property type="match status" value="2"/>
</dbReference>
<evidence type="ECO:0000313" key="6">
    <source>
        <dbReference type="EMBL" id="GLX83753.1"/>
    </source>
</evidence>
<evidence type="ECO:0000259" key="5">
    <source>
        <dbReference type="PROSITE" id="PS50113"/>
    </source>
</evidence>
<dbReference type="Pfam" id="PF00015">
    <property type="entry name" value="MCPsignal"/>
    <property type="match status" value="1"/>
</dbReference>
<dbReference type="Pfam" id="PF08447">
    <property type="entry name" value="PAS_3"/>
    <property type="match status" value="1"/>
</dbReference>
<dbReference type="InterPro" id="IPR035965">
    <property type="entry name" value="PAS-like_dom_sf"/>
</dbReference>
<dbReference type="SUPFAM" id="SSF58104">
    <property type="entry name" value="Methyl-accepting chemotaxis protein (MCP) signaling domain"/>
    <property type="match status" value="1"/>
</dbReference>
<evidence type="ECO:0000259" key="3">
    <source>
        <dbReference type="PROSITE" id="PS50111"/>
    </source>
</evidence>
<evidence type="ECO:0000259" key="4">
    <source>
        <dbReference type="PROSITE" id="PS50112"/>
    </source>
</evidence>
<evidence type="ECO:0000313" key="7">
    <source>
        <dbReference type="Proteomes" id="UP001157134"/>
    </source>
</evidence>
<dbReference type="InterPro" id="IPR000014">
    <property type="entry name" value="PAS"/>
</dbReference>
<dbReference type="Gene3D" id="3.30.450.20">
    <property type="entry name" value="PAS domain"/>
    <property type="match status" value="2"/>
</dbReference>
<dbReference type="SUPFAM" id="SSF55785">
    <property type="entry name" value="PYP-like sensor domain (PAS domain)"/>
    <property type="match status" value="2"/>
</dbReference>
<dbReference type="Gene3D" id="1.10.287.950">
    <property type="entry name" value="Methyl-accepting chemotaxis protein"/>
    <property type="match status" value="1"/>
</dbReference>
<dbReference type="InterPro" id="IPR050903">
    <property type="entry name" value="Bact_Chemotaxis_MeTrfase"/>
</dbReference>
<keyword evidence="1 2" id="KW-0807">Transducer</keyword>
<keyword evidence="7" id="KW-1185">Reference proteome</keyword>
<dbReference type="InterPro" id="IPR004089">
    <property type="entry name" value="MCPsignal_dom"/>
</dbReference>
<dbReference type="PANTHER" id="PTHR24422">
    <property type="entry name" value="CHEMOTAXIS PROTEIN METHYLTRANSFERASE"/>
    <property type="match status" value="1"/>
</dbReference>
<dbReference type="EMBL" id="BSSV01000001">
    <property type="protein sequence ID" value="GLX83753.1"/>
    <property type="molecule type" value="Genomic_DNA"/>
</dbReference>
<dbReference type="InterPro" id="IPR013655">
    <property type="entry name" value="PAS_fold_3"/>
</dbReference>
<gene>
    <name evidence="6" type="ORF">tloyanaT_00050</name>
</gene>
<feature type="domain" description="PAS" evidence="4">
    <location>
        <begin position="32"/>
        <end position="63"/>
    </location>
</feature>
<dbReference type="InterPro" id="IPR004090">
    <property type="entry name" value="Chemotax_Me-accpt_rcpt"/>
</dbReference>
<dbReference type="PROSITE" id="PS50112">
    <property type="entry name" value="PAS"/>
    <property type="match status" value="1"/>
</dbReference>
<evidence type="ECO:0000256" key="1">
    <source>
        <dbReference type="ARBA" id="ARBA00023224"/>
    </source>
</evidence>
<feature type="domain" description="Methyl-accepting transducer" evidence="3">
    <location>
        <begin position="248"/>
        <end position="433"/>
    </location>
</feature>
<dbReference type="PROSITE" id="PS50111">
    <property type="entry name" value="CHEMOTAXIS_TRANSDUC_2"/>
    <property type="match status" value="1"/>
</dbReference>
<dbReference type="SMART" id="SM00283">
    <property type="entry name" value="MA"/>
    <property type="match status" value="1"/>
</dbReference>
<organism evidence="6 7">
    <name type="scientific">Thalassotalea loyana</name>
    <dbReference type="NCBI Taxonomy" id="280483"/>
    <lineage>
        <taxon>Bacteria</taxon>
        <taxon>Pseudomonadati</taxon>
        <taxon>Pseudomonadota</taxon>
        <taxon>Gammaproteobacteria</taxon>
        <taxon>Alteromonadales</taxon>
        <taxon>Colwelliaceae</taxon>
        <taxon>Thalassotalea</taxon>
    </lineage>
</organism>
<dbReference type="CDD" id="cd11386">
    <property type="entry name" value="MCP_signal"/>
    <property type="match status" value="1"/>
</dbReference>
<dbReference type="SMART" id="SM00091">
    <property type="entry name" value="PAS"/>
    <property type="match status" value="2"/>
</dbReference>
<evidence type="ECO:0000256" key="2">
    <source>
        <dbReference type="PROSITE-ProRule" id="PRU00284"/>
    </source>
</evidence>